<name>A0ABC8T3J1_9AQUA</name>
<reference evidence="1 2" key="1">
    <citation type="submission" date="2024-02" db="EMBL/GenBank/DDBJ databases">
        <authorList>
            <person name="Vignale AGUSTIN F."/>
            <person name="Sosa J E."/>
            <person name="Modenutti C."/>
        </authorList>
    </citation>
    <scope>NUCLEOTIDE SEQUENCE [LARGE SCALE GENOMIC DNA]</scope>
</reference>
<accession>A0ABC8T3J1</accession>
<proteinExistence type="predicted"/>
<evidence type="ECO:0000313" key="1">
    <source>
        <dbReference type="EMBL" id="CAK9163939.1"/>
    </source>
</evidence>
<gene>
    <name evidence="1" type="ORF">ILEXP_LOCUS33008</name>
</gene>
<comment type="caution">
    <text evidence="1">The sequence shown here is derived from an EMBL/GenBank/DDBJ whole genome shotgun (WGS) entry which is preliminary data.</text>
</comment>
<dbReference type="AlphaFoldDB" id="A0ABC8T3J1"/>
<dbReference type="EMBL" id="CAUOFW020004114">
    <property type="protein sequence ID" value="CAK9163939.1"/>
    <property type="molecule type" value="Genomic_DNA"/>
</dbReference>
<protein>
    <submittedName>
        <fullName evidence="1">Uncharacterized protein</fullName>
    </submittedName>
</protein>
<sequence>MVLKQLSQSPSSVTWACDPSGGIKVMEHWVKPDGKIRCCNCWSARSKHRAEPRCSGEGWSLMAPREEGNASGWLHRAARTSRSMRWMENGSERA</sequence>
<keyword evidence="2" id="KW-1185">Reference proteome</keyword>
<dbReference type="Proteomes" id="UP001642360">
    <property type="component" value="Unassembled WGS sequence"/>
</dbReference>
<evidence type="ECO:0000313" key="2">
    <source>
        <dbReference type="Proteomes" id="UP001642360"/>
    </source>
</evidence>
<organism evidence="1 2">
    <name type="scientific">Ilex paraguariensis</name>
    <name type="common">yerba mate</name>
    <dbReference type="NCBI Taxonomy" id="185542"/>
    <lineage>
        <taxon>Eukaryota</taxon>
        <taxon>Viridiplantae</taxon>
        <taxon>Streptophyta</taxon>
        <taxon>Embryophyta</taxon>
        <taxon>Tracheophyta</taxon>
        <taxon>Spermatophyta</taxon>
        <taxon>Magnoliopsida</taxon>
        <taxon>eudicotyledons</taxon>
        <taxon>Gunneridae</taxon>
        <taxon>Pentapetalae</taxon>
        <taxon>asterids</taxon>
        <taxon>campanulids</taxon>
        <taxon>Aquifoliales</taxon>
        <taxon>Aquifoliaceae</taxon>
        <taxon>Ilex</taxon>
    </lineage>
</organism>